<dbReference type="PANTHER" id="PTHR43064">
    <property type="entry name" value="PHOSPHORIBOSYLAMINOIMIDAZOLE CARBOXYLASE-RELATED"/>
    <property type="match status" value="1"/>
</dbReference>
<feature type="region of interest" description="Disordered" evidence="1">
    <location>
        <begin position="38"/>
        <end position="72"/>
    </location>
</feature>
<dbReference type="EMBL" id="BNDS01000024">
    <property type="protein sequence ID" value="GHI00529.1"/>
    <property type="molecule type" value="Genomic_DNA"/>
</dbReference>
<feature type="compositionally biased region" description="Basic and acidic residues" evidence="1">
    <location>
        <begin position="38"/>
        <end position="52"/>
    </location>
</feature>
<comment type="caution">
    <text evidence="2">The sequence shown here is derived from an EMBL/GenBank/DDBJ whole genome shotgun (WGS) entry which is preliminary data.</text>
</comment>
<name>A0ABQ3N8V6_9BACI</name>
<dbReference type="PANTHER" id="PTHR43064:SF1">
    <property type="entry name" value="SLL1489 PROTEIN"/>
    <property type="match status" value="1"/>
</dbReference>
<evidence type="ECO:0000256" key="1">
    <source>
        <dbReference type="SAM" id="MobiDB-lite"/>
    </source>
</evidence>
<gene>
    <name evidence="2" type="ORF">AM1BK_40710</name>
</gene>
<evidence type="ECO:0000313" key="2">
    <source>
        <dbReference type="EMBL" id="GHI00529.1"/>
    </source>
</evidence>
<keyword evidence="3" id="KW-1185">Reference proteome</keyword>
<accession>A0ABQ3N8V6</accession>
<proteinExistence type="predicted"/>
<dbReference type="Proteomes" id="UP000637074">
    <property type="component" value="Unassembled WGS sequence"/>
</dbReference>
<evidence type="ECO:0000313" key="3">
    <source>
        <dbReference type="Proteomes" id="UP000637074"/>
    </source>
</evidence>
<protein>
    <submittedName>
        <fullName evidence="2">Uncharacterized protein</fullName>
    </submittedName>
</protein>
<dbReference type="InterPro" id="IPR039476">
    <property type="entry name" value="P2CMN_synthase_LarB"/>
</dbReference>
<organism evidence="2 3">
    <name type="scientific">Neobacillus kokaensis</name>
    <dbReference type="NCBI Taxonomy" id="2759023"/>
    <lineage>
        <taxon>Bacteria</taxon>
        <taxon>Bacillati</taxon>
        <taxon>Bacillota</taxon>
        <taxon>Bacilli</taxon>
        <taxon>Bacillales</taxon>
        <taxon>Bacillaceae</taxon>
        <taxon>Neobacillus</taxon>
    </lineage>
</organism>
<reference evidence="2 3" key="1">
    <citation type="journal article" date="2022" name="Int. J. Syst. Evol. Microbiol.">
        <title>Neobacillus kokaensis sp. nov., isolated from soil.</title>
        <authorList>
            <person name="Yuki K."/>
            <person name="Matsubara H."/>
            <person name="Yamaguchi S."/>
        </authorList>
    </citation>
    <scope>NUCLEOTIDE SEQUENCE [LARGE SCALE GENOMIC DNA]</scope>
    <source>
        <strain evidence="2 3">LOB 377</strain>
    </source>
</reference>
<sequence>MIAVPTSVGYGANFNGLSALLTMLNSCASGISVVNQHDHEHKQDDGHHPDHEHHHHRHEHDHHHVHHHSHDHHHRAYQDIVMLIEDAGLSEQVKETAPFPIDGQLMENSGFPM</sequence>
<feature type="compositionally biased region" description="Basic residues" evidence="1">
    <location>
        <begin position="53"/>
        <end position="72"/>
    </location>
</feature>